<evidence type="ECO:0000256" key="1">
    <source>
        <dbReference type="SAM" id="MobiDB-lite"/>
    </source>
</evidence>
<dbReference type="VEuPathDB" id="TriTrypDB:C3747_89g154"/>
<dbReference type="PANTHER" id="PTHR10826">
    <property type="entry name" value="COMPLEMENT COMPONENT 1"/>
    <property type="match status" value="1"/>
</dbReference>
<dbReference type="AlphaFoldDB" id="A0A2V2WKX3"/>
<dbReference type="EMBL" id="PRFC01000089">
    <property type="protein sequence ID" value="PWV08493.1"/>
    <property type="molecule type" value="Genomic_DNA"/>
</dbReference>
<dbReference type="Proteomes" id="UP000246078">
    <property type="component" value="Unassembled WGS sequence"/>
</dbReference>
<dbReference type="VEuPathDB" id="TriTrypDB:TcYC6_0095950"/>
<dbReference type="Gene3D" id="3.10.280.10">
    <property type="entry name" value="Mitochondrial glycoprotein"/>
    <property type="match status" value="1"/>
</dbReference>
<dbReference type="VEuPathDB" id="TriTrypDB:TcG_00360"/>
<feature type="compositionally biased region" description="Basic and acidic residues" evidence="1">
    <location>
        <begin position="54"/>
        <end position="69"/>
    </location>
</feature>
<dbReference type="Pfam" id="PF02330">
    <property type="entry name" value="MAM33"/>
    <property type="match status" value="1"/>
</dbReference>
<dbReference type="GO" id="GO:0005759">
    <property type="term" value="C:mitochondrial matrix"/>
    <property type="evidence" value="ECO:0007669"/>
    <property type="project" value="InterPro"/>
</dbReference>
<dbReference type="SMR" id="A0A2V2WKX3"/>
<reference evidence="2 3" key="1">
    <citation type="journal article" date="2018" name="Microb. Genom.">
        <title>Expanding an expanded genome: long-read sequencing of Trypanosoma cruzi.</title>
        <authorList>
            <person name="Berna L."/>
            <person name="Rodriguez M."/>
            <person name="Chiribao M.L."/>
            <person name="Parodi-Talice A."/>
            <person name="Pita S."/>
            <person name="Rijo G."/>
            <person name="Alvarez-Valin F."/>
            <person name="Robello C."/>
        </authorList>
    </citation>
    <scope>NUCLEOTIDE SEQUENCE [LARGE SCALE GENOMIC DNA]</scope>
    <source>
        <strain evidence="2 3">TCC</strain>
    </source>
</reference>
<dbReference type="OrthoDB" id="278212at2759"/>
<proteinExistence type="predicted"/>
<evidence type="ECO:0000313" key="2">
    <source>
        <dbReference type="EMBL" id="PWV08493.1"/>
    </source>
</evidence>
<comment type="caution">
    <text evidence="2">The sequence shown here is derived from an EMBL/GenBank/DDBJ whole genome shotgun (WGS) entry which is preliminary data.</text>
</comment>
<dbReference type="VEuPathDB" id="TriTrypDB:ECC02_000227"/>
<dbReference type="VEuPathDB" id="TriTrypDB:TcCLB.509053.70"/>
<organism evidence="2 3">
    <name type="scientific">Trypanosoma cruzi</name>
    <dbReference type="NCBI Taxonomy" id="5693"/>
    <lineage>
        <taxon>Eukaryota</taxon>
        <taxon>Discoba</taxon>
        <taxon>Euglenozoa</taxon>
        <taxon>Kinetoplastea</taxon>
        <taxon>Metakinetoplastina</taxon>
        <taxon>Trypanosomatida</taxon>
        <taxon>Trypanosomatidae</taxon>
        <taxon>Trypanosoma</taxon>
        <taxon>Schizotrypanum</taxon>
    </lineage>
</organism>
<dbReference type="VEuPathDB" id="TriTrypDB:BCY84_00912"/>
<dbReference type="VEuPathDB" id="TriTrypDB:TcBrA4_0050180"/>
<dbReference type="SUPFAM" id="SSF54529">
    <property type="entry name" value="Mitochondrial glycoprotein MAM33-like"/>
    <property type="match status" value="1"/>
</dbReference>
<name>A0A2V2WKX3_TRYCR</name>
<protein>
    <submittedName>
        <fullName evidence="2">Putative p22 protein</fullName>
    </submittedName>
</protein>
<dbReference type="VEuPathDB" id="TriTrypDB:TcCLB.509965.290"/>
<dbReference type="VEuPathDB" id="TriTrypDB:C4B63_42g70"/>
<evidence type="ECO:0000313" key="3">
    <source>
        <dbReference type="Proteomes" id="UP000246078"/>
    </source>
</evidence>
<dbReference type="InterPro" id="IPR003428">
    <property type="entry name" value="MAM33"/>
</dbReference>
<gene>
    <name evidence="2" type="ORF">C3747_89g154</name>
</gene>
<feature type="region of interest" description="Disordered" evidence="1">
    <location>
        <begin position="54"/>
        <end position="75"/>
    </location>
</feature>
<dbReference type="VEuPathDB" id="TriTrypDB:TcCL_ESM12859"/>
<dbReference type="InterPro" id="IPR036561">
    <property type="entry name" value="MAM33_sf"/>
</dbReference>
<dbReference type="PANTHER" id="PTHR10826:SF1">
    <property type="entry name" value="COMPLEMENT COMPONENT 1 Q SUBCOMPONENT-BINDING PROTEIN, MITOCHONDRIAL"/>
    <property type="match status" value="1"/>
</dbReference>
<sequence>MRRVLFSAALSLVPKAPLFRRCVPSVAKAASMGPLVAMEQRRLASHAALSSALRHELEEEQQRSEKPAKPELPAGWTLERKPGQMLFTMRKKHEDEEIIIRCLGEESGDDDVVSLDFDAYITCNNKALVCRMSFESEEVIMGQVSFLDDAKLALDDSVEGNRKRQWLYKGPKLDELDERLVDSLTSYLKDRGVNEDLCRFMEEYFFWAEQAEYEEWLSAINRFVS</sequence>
<accession>A0A2V2WKX3</accession>